<dbReference type="Pfam" id="PF03478">
    <property type="entry name" value="Beta-prop_KIB1-4"/>
    <property type="match status" value="1"/>
</dbReference>
<feature type="domain" description="KIB1-4 beta-propeller" evidence="1">
    <location>
        <begin position="96"/>
        <end position="377"/>
    </location>
</feature>
<dbReference type="Proteomes" id="UP000026962">
    <property type="component" value="Chromosome 4"/>
</dbReference>
<dbReference type="HOGENOM" id="CLU_041219_1_0_1"/>
<protein>
    <recommendedName>
        <fullName evidence="1">KIB1-4 beta-propeller domain-containing protein</fullName>
    </recommendedName>
</protein>
<dbReference type="InterPro" id="IPR005174">
    <property type="entry name" value="KIB1-4_b-propeller"/>
</dbReference>
<dbReference type="EnsemblPlants" id="OPUNC04G13870.1">
    <property type="protein sequence ID" value="OPUNC04G13870.1"/>
    <property type="gene ID" value="OPUNC04G13870"/>
</dbReference>
<dbReference type="OMA" id="WADLHAG"/>
<accession>A0A0E0KRV4</accession>
<organism evidence="2">
    <name type="scientific">Oryza punctata</name>
    <name type="common">Red rice</name>
    <dbReference type="NCBI Taxonomy" id="4537"/>
    <lineage>
        <taxon>Eukaryota</taxon>
        <taxon>Viridiplantae</taxon>
        <taxon>Streptophyta</taxon>
        <taxon>Embryophyta</taxon>
        <taxon>Tracheophyta</taxon>
        <taxon>Spermatophyta</taxon>
        <taxon>Magnoliopsida</taxon>
        <taxon>Liliopsida</taxon>
        <taxon>Poales</taxon>
        <taxon>Poaceae</taxon>
        <taxon>BOP clade</taxon>
        <taxon>Oryzoideae</taxon>
        <taxon>Oryzeae</taxon>
        <taxon>Oryzinae</taxon>
        <taxon>Oryza</taxon>
    </lineage>
</organism>
<dbReference type="STRING" id="4537.A0A0E0KRV4"/>
<dbReference type="PANTHER" id="PTHR34708:SF5">
    <property type="entry name" value="DUF295 DOMAIN-CONTAINING PROTEIN"/>
    <property type="match status" value="1"/>
</dbReference>
<name>A0A0E0KRV4_ORYPU</name>
<evidence type="ECO:0000313" key="3">
    <source>
        <dbReference type="Proteomes" id="UP000026962"/>
    </source>
</evidence>
<keyword evidence="3" id="KW-1185">Reference proteome</keyword>
<reference evidence="2" key="1">
    <citation type="submission" date="2015-04" db="UniProtKB">
        <authorList>
            <consortium name="EnsemblPlants"/>
        </authorList>
    </citation>
    <scope>IDENTIFICATION</scope>
</reference>
<reference evidence="2" key="2">
    <citation type="submission" date="2018-05" db="EMBL/GenBank/DDBJ databases">
        <title>OpunRS2 (Oryza punctata Reference Sequence Version 2).</title>
        <authorList>
            <person name="Zhang J."/>
            <person name="Kudrna D."/>
            <person name="Lee S."/>
            <person name="Talag J."/>
            <person name="Welchert J."/>
            <person name="Wing R.A."/>
        </authorList>
    </citation>
    <scope>NUCLEOTIDE SEQUENCE [LARGE SCALE GENOMIC DNA]</scope>
</reference>
<evidence type="ECO:0000313" key="2">
    <source>
        <dbReference type="EnsemblPlants" id="OPUNC04G13870.1"/>
    </source>
</evidence>
<dbReference type="PANTHER" id="PTHR34708">
    <property type="entry name" value="OS07G0440000 PROTEIN"/>
    <property type="match status" value="1"/>
</dbReference>
<sequence length="433" mass="45787">MPTHRRWADLHAGLVSRVADLCALQGYASCRAVCASWRAALPPPTSRPLAPVVVPADDGCGDTASHEPLSLAVCSVHAQRWSRLLGLRQPSGLANATGASRCVGARDGWVVLAAANAKAGAASVVLLFNPLTGVEIPLHASLYDPKCESPPKVVFSPCPTVRDFAAVSICRRNRLAVQRTTDGYSSSLVLDTAALMDGADLADVAFDDNGRVVYCLMRHGAVHVLRLNRRRHRGRLRPIEIEPLVTGGSTDAVFPAPYDTIARFTEAKNLVLCDGALYQVWRRPSGAGSAVVPAGIYDQQLLRIPESAVFVLRYEPAPPAGGSRPPCWSESKDLGGHAVFLGANDAAAVRGHDGDGAAELMSGGCLYYWASRAEGDYEAFAYSMADRISTRLPPATGGVSSPLWYFLPAGAANVEATTAMEAASDEVSVAVTV</sequence>
<evidence type="ECO:0000259" key="1">
    <source>
        <dbReference type="Pfam" id="PF03478"/>
    </source>
</evidence>
<dbReference type="eggNOG" id="ENOG502R6B6">
    <property type="taxonomic scope" value="Eukaryota"/>
</dbReference>
<proteinExistence type="predicted"/>
<dbReference type="AlphaFoldDB" id="A0A0E0KRV4"/>
<dbReference type="Gramene" id="OPUNC04G13870.1">
    <property type="protein sequence ID" value="OPUNC04G13870.1"/>
    <property type="gene ID" value="OPUNC04G13870"/>
</dbReference>